<evidence type="ECO:0000256" key="6">
    <source>
        <dbReference type="ARBA" id="ARBA00022691"/>
    </source>
</evidence>
<dbReference type="HAMAP" id="MF_00090">
    <property type="entry name" value="PIMT"/>
    <property type="match status" value="1"/>
</dbReference>
<dbReference type="AlphaFoldDB" id="A0A1H4D4D7"/>
<evidence type="ECO:0000256" key="1">
    <source>
        <dbReference type="ARBA" id="ARBA00004496"/>
    </source>
</evidence>
<dbReference type="Pfam" id="PF01135">
    <property type="entry name" value="PCMT"/>
    <property type="match status" value="1"/>
</dbReference>
<dbReference type="GO" id="GO:0004719">
    <property type="term" value="F:protein-L-isoaspartate (D-aspartate) O-methyltransferase activity"/>
    <property type="evidence" value="ECO:0007669"/>
    <property type="project" value="UniProtKB-UniRule"/>
</dbReference>
<dbReference type="NCBIfam" id="TIGR00080">
    <property type="entry name" value="pimt"/>
    <property type="match status" value="1"/>
</dbReference>
<comment type="function">
    <text evidence="7">Catalyzes the methyl esterification of L-isoaspartyl residues in peptides and proteins that result from spontaneous decomposition of normal L-aspartyl and L-asparaginyl residues. It plays a role in the repair and/or degradation of damaged proteins.</text>
</comment>
<dbReference type="InterPro" id="IPR000682">
    <property type="entry name" value="PCMT"/>
</dbReference>
<dbReference type="PANTHER" id="PTHR11579:SF0">
    <property type="entry name" value="PROTEIN-L-ISOASPARTATE(D-ASPARTATE) O-METHYLTRANSFERASE"/>
    <property type="match status" value="1"/>
</dbReference>
<keyword evidence="5 7" id="KW-0808">Transferase</keyword>
<evidence type="ECO:0000256" key="2">
    <source>
        <dbReference type="ARBA" id="ARBA00005369"/>
    </source>
</evidence>
<evidence type="ECO:0000313" key="8">
    <source>
        <dbReference type="EMBL" id="SEA67584.1"/>
    </source>
</evidence>
<feature type="active site" evidence="7">
    <location>
        <position position="61"/>
    </location>
</feature>
<sequence>MDFTVARRRMVEQQIAARGITDPRVLSAMLTVPRHLFVGTGLQSHAYSDASLPIGEKQTISQPYMVAVMTAALELKGEERILEVGTGSGYQTAVLSRLVKRVYSVERIPILASRARKVLDQLQMSNINIKVSDGTVGWQDQAPFAGILVAAGSPDVPKNYLQQLDVGGKLVLPVGDQQHQVLTRIIRQEDGTFKREQLMDCRFVPLIGEQGWLSDAVT</sequence>
<proteinExistence type="inferred from homology"/>
<dbReference type="RefSeq" id="WP_092349948.1">
    <property type="nucleotide sequence ID" value="NZ_FNQN01000009.1"/>
</dbReference>
<evidence type="ECO:0000256" key="7">
    <source>
        <dbReference type="HAMAP-Rule" id="MF_00090"/>
    </source>
</evidence>
<dbReference type="CDD" id="cd02440">
    <property type="entry name" value="AdoMet_MTases"/>
    <property type="match status" value="1"/>
</dbReference>
<keyword evidence="3 7" id="KW-0963">Cytoplasm</keyword>
<comment type="subcellular location">
    <subcellularLocation>
        <location evidence="1 7">Cytoplasm</location>
    </subcellularLocation>
</comment>
<gene>
    <name evidence="7" type="primary">pcm</name>
    <name evidence="8" type="ORF">SAMN05660420_02828</name>
</gene>
<evidence type="ECO:0000313" key="9">
    <source>
        <dbReference type="Proteomes" id="UP000199409"/>
    </source>
</evidence>
<dbReference type="EC" id="2.1.1.77" evidence="7"/>
<dbReference type="PANTHER" id="PTHR11579">
    <property type="entry name" value="PROTEIN-L-ISOASPARTATE O-METHYLTRANSFERASE"/>
    <property type="match status" value="1"/>
</dbReference>
<comment type="catalytic activity">
    <reaction evidence="7">
        <text>[protein]-L-isoaspartate + S-adenosyl-L-methionine = [protein]-L-isoaspartate alpha-methyl ester + S-adenosyl-L-homocysteine</text>
        <dbReference type="Rhea" id="RHEA:12705"/>
        <dbReference type="Rhea" id="RHEA-COMP:12143"/>
        <dbReference type="Rhea" id="RHEA-COMP:12144"/>
        <dbReference type="ChEBI" id="CHEBI:57856"/>
        <dbReference type="ChEBI" id="CHEBI:59789"/>
        <dbReference type="ChEBI" id="CHEBI:90596"/>
        <dbReference type="ChEBI" id="CHEBI:90598"/>
        <dbReference type="EC" id="2.1.1.77"/>
    </reaction>
</comment>
<evidence type="ECO:0000256" key="5">
    <source>
        <dbReference type="ARBA" id="ARBA00022679"/>
    </source>
</evidence>
<keyword evidence="6 7" id="KW-0949">S-adenosyl-L-methionine</keyword>
<dbReference type="InterPro" id="IPR029063">
    <property type="entry name" value="SAM-dependent_MTases_sf"/>
</dbReference>
<organism evidence="8 9">
    <name type="scientific">Desulfuromusa kysingii</name>
    <dbReference type="NCBI Taxonomy" id="37625"/>
    <lineage>
        <taxon>Bacteria</taxon>
        <taxon>Pseudomonadati</taxon>
        <taxon>Thermodesulfobacteriota</taxon>
        <taxon>Desulfuromonadia</taxon>
        <taxon>Desulfuromonadales</taxon>
        <taxon>Geopsychrobacteraceae</taxon>
        <taxon>Desulfuromusa</taxon>
    </lineage>
</organism>
<dbReference type="FunFam" id="3.40.50.150:FF:000010">
    <property type="entry name" value="Protein-L-isoaspartate O-methyltransferase"/>
    <property type="match status" value="1"/>
</dbReference>
<comment type="similarity">
    <text evidence="2 7">Belongs to the methyltransferase superfamily. L-isoaspartyl/D-aspartyl protein methyltransferase family.</text>
</comment>
<dbReference type="SUPFAM" id="SSF53335">
    <property type="entry name" value="S-adenosyl-L-methionine-dependent methyltransferases"/>
    <property type="match status" value="1"/>
</dbReference>
<accession>A0A1H4D4D7</accession>
<dbReference type="STRING" id="37625.SAMN05660420_02828"/>
<evidence type="ECO:0000256" key="3">
    <source>
        <dbReference type="ARBA" id="ARBA00022490"/>
    </source>
</evidence>
<name>A0A1H4D4D7_9BACT</name>
<dbReference type="EMBL" id="FNQN01000009">
    <property type="protein sequence ID" value="SEA67584.1"/>
    <property type="molecule type" value="Genomic_DNA"/>
</dbReference>
<dbReference type="GO" id="GO:0032259">
    <property type="term" value="P:methylation"/>
    <property type="evidence" value="ECO:0007669"/>
    <property type="project" value="UniProtKB-KW"/>
</dbReference>
<dbReference type="OrthoDB" id="9810066at2"/>
<evidence type="ECO:0000256" key="4">
    <source>
        <dbReference type="ARBA" id="ARBA00022603"/>
    </source>
</evidence>
<dbReference type="Proteomes" id="UP000199409">
    <property type="component" value="Unassembled WGS sequence"/>
</dbReference>
<reference evidence="8 9" key="1">
    <citation type="submission" date="2016-10" db="EMBL/GenBank/DDBJ databases">
        <authorList>
            <person name="de Groot N.N."/>
        </authorList>
    </citation>
    <scope>NUCLEOTIDE SEQUENCE [LARGE SCALE GENOMIC DNA]</scope>
    <source>
        <strain evidence="8 9">DSM 7343</strain>
    </source>
</reference>
<keyword evidence="9" id="KW-1185">Reference proteome</keyword>
<protein>
    <recommendedName>
        <fullName evidence="7">Protein-L-isoaspartate O-methyltransferase</fullName>
        <ecNumber evidence="7">2.1.1.77</ecNumber>
    </recommendedName>
    <alternativeName>
        <fullName evidence="7">L-isoaspartyl protein carboxyl methyltransferase</fullName>
    </alternativeName>
    <alternativeName>
        <fullName evidence="7">Protein L-isoaspartyl methyltransferase</fullName>
    </alternativeName>
    <alternativeName>
        <fullName evidence="7">Protein-beta-aspartate methyltransferase</fullName>
        <shortName evidence="7">PIMT</shortName>
    </alternativeName>
</protein>
<dbReference type="Gene3D" id="3.40.50.150">
    <property type="entry name" value="Vaccinia Virus protein VP39"/>
    <property type="match status" value="1"/>
</dbReference>
<dbReference type="GO" id="GO:0005737">
    <property type="term" value="C:cytoplasm"/>
    <property type="evidence" value="ECO:0007669"/>
    <property type="project" value="UniProtKB-SubCell"/>
</dbReference>
<keyword evidence="4 7" id="KW-0489">Methyltransferase</keyword>
<dbReference type="GO" id="GO:0030091">
    <property type="term" value="P:protein repair"/>
    <property type="evidence" value="ECO:0007669"/>
    <property type="project" value="UniProtKB-UniRule"/>
</dbReference>
<dbReference type="NCBIfam" id="NF001453">
    <property type="entry name" value="PRK00312.1"/>
    <property type="match status" value="1"/>
</dbReference>